<dbReference type="PROSITE" id="PS51296">
    <property type="entry name" value="RIESKE"/>
    <property type="match status" value="1"/>
</dbReference>
<evidence type="ECO:0000256" key="1">
    <source>
        <dbReference type="ARBA" id="ARBA00022714"/>
    </source>
</evidence>
<dbReference type="InterPro" id="IPR017941">
    <property type="entry name" value="Rieske_2Fe-2S"/>
</dbReference>
<evidence type="ECO:0000256" key="2">
    <source>
        <dbReference type="ARBA" id="ARBA00022723"/>
    </source>
</evidence>
<evidence type="ECO:0000256" key="3">
    <source>
        <dbReference type="ARBA" id="ARBA00023004"/>
    </source>
</evidence>
<dbReference type="GO" id="GO:0016705">
    <property type="term" value="F:oxidoreductase activity, acting on paired donors, with incorporation or reduction of molecular oxygen"/>
    <property type="evidence" value="ECO:0007669"/>
    <property type="project" value="UniProtKB-ARBA"/>
</dbReference>
<keyword evidence="2" id="KW-0479">Metal-binding</keyword>
<keyword evidence="4" id="KW-0411">Iron-sulfur</keyword>
<protein>
    <submittedName>
        <fullName evidence="6">Ferredoxin subunit of nitrite reductase or a ring-hydroxylating dioxygenase</fullName>
    </submittedName>
</protein>
<accession>A0A1H9WHA3</accession>
<keyword evidence="1" id="KW-0001">2Fe-2S</keyword>
<evidence type="ECO:0000313" key="7">
    <source>
        <dbReference type="Proteomes" id="UP000199051"/>
    </source>
</evidence>
<keyword evidence="3" id="KW-0408">Iron</keyword>
<evidence type="ECO:0000256" key="4">
    <source>
        <dbReference type="ARBA" id="ARBA00023014"/>
    </source>
</evidence>
<dbReference type="EMBL" id="FOGI01000010">
    <property type="protein sequence ID" value="SES33201.1"/>
    <property type="molecule type" value="Genomic_DNA"/>
</dbReference>
<dbReference type="GO" id="GO:0051213">
    <property type="term" value="F:dioxygenase activity"/>
    <property type="evidence" value="ECO:0007669"/>
    <property type="project" value="UniProtKB-KW"/>
</dbReference>
<dbReference type="GO" id="GO:0051537">
    <property type="term" value="F:2 iron, 2 sulfur cluster binding"/>
    <property type="evidence" value="ECO:0007669"/>
    <property type="project" value="UniProtKB-KW"/>
</dbReference>
<keyword evidence="6" id="KW-0560">Oxidoreductase</keyword>
<dbReference type="Proteomes" id="UP000199051">
    <property type="component" value="Unassembled WGS sequence"/>
</dbReference>
<name>A0A1H9WHA3_9PSEU</name>
<evidence type="ECO:0000259" key="5">
    <source>
        <dbReference type="PROSITE" id="PS51296"/>
    </source>
</evidence>
<organism evidence="6 7">
    <name type="scientific">Actinokineospora terrae</name>
    <dbReference type="NCBI Taxonomy" id="155974"/>
    <lineage>
        <taxon>Bacteria</taxon>
        <taxon>Bacillati</taxon>
        <taxon>Actinomycetota</taxon>
        <taxon>Actinomycetes</taxon>
        <taxon>Pseudonocardiales</taxon>
        <taxon>Pseudonocardiaceae</taxon>
        <taxon>Actinokineospora</taxon>
    </lineage>
</organism>
<gene>
    <name evidence="6" type="ORF">SAMN04487818_110196</name>
</gene>
<dbReference type="RefSeq" id="WP_245782607.1">
    <property type="nucleotide sequence ID" value="NZ_FOGI01000010.1"/>
</dbReference>
<dbReference type="Pfam" id="PF00355">
    <property type="entry name" value="Rieske"/>
    <property type="match status" value="1"/>
</dbReference>
<dbReference type="InterPro" id="IPR036922">
    <property type="entry name" value="Rieske_2Fe-2S_sf"/>
</dbReference>
<proteinExistence type="predicted"/>
<dbReference type="SUPFAM" id="SSF50022">
    <property type="entry name" value="ISP domain"/>
    <property type="match status" value="1"/>
</dbReference>
<keyword evidence="7" id="KW-1185">Reference proteome</keyword>
<reference evidence="7" key="1">
    <citation type="submission" date="2016-10" db="EMBL/GenBank/DDBJ databases">
        <authorList>
            <person name="Varghese N."/>
            <person name="Submissions S."/>
        </authorList>
    </citation>
    <scope>NUCLEOTIDE SEQUENCE [LARGE SCALE GENOMIC DNA]</scope>
    <source>
        <strain evidence="7">DSM 44260</strain>
    </source>
</reference>
<dbReference type="GO" id="GO:0046872">
    <property type="term" value="F:metal ion binding"/>
    <property type="evidence" value="ECO:0007669"/>
    <property type="project" value="UniProtKB-KW"/>
</dbReference>
<dbReference type="Gene3D" id="2.102.10.10">
    <property type="entry name" value="Rieske [2Fe-2S] iron-sulphur domain"/>
    <property type="match status" value="1"/>
</dbReference>
<sequence>MTVAGEPVVRQVSEREVAITVGEREFRIAAECPHRKGRLVHAHVNPRTLRVTCPLHKSVFDLATGCRVAGPVSGDLPVTEVVPEHRPGT</sequence>
<evidence type="ECO:0000313" key="6">
    <source>
        <dbReference type="EMBL" id="SES33201.1"/>
    </source>
</evidence>
<dbReference type="STRING" id="155974.SAMN04487818_110196"/>
<keyword evidence="6" id="KW-0223">Dioxygenase</keyword>
<feature type="domain" description="Rieske" evidence="5">
    <location>
        <begin position="1"/>
        <end position="82"/>
    </location>
</feature>
<dbReference type="GO" id="GO:0004497">
    <property type="term" value="F:monooxygenase activity"/>
    <property type="evidence" value="ECO:0007669"/>
    <property type="project" value="UniProtKB-ARBA"/>
</dbReference>
<dbReference type="AlphaFoldDB" id="A0A1H9WHA3"/>